<sequence>MQEERQRHLPVPSLPFSNSSIALCVFFLLLFDSLWRGFIPSNFPPSPSIKTKSGKSCEIPTGHLPACTVCLSPTPTHINTPQNFLAWSLSSLKVNPPVS</sequence>
<dbReference type="AlphaFoldDB" id="A0AAD9H3Q4"/>
<dbReference type="Proteomes" id="UP001232148">
    <property type="component" value="Unassembled WGS sequence"/>
</dbReference>
<feature type="transmembrane region" description="Helical" evidence="1">
    <location>
        <begin position="20"/>
        <end position="39"/>
    </location>
</feature>
<keyword evidence="1" id="KW-1133">Transmembrane helix</keyword>
<accession>A0AAD9H3Q4</accession>
<evidence type="ECO:0000313" key="2">
    <source>
        <dbReference type="EMBL" id="KAK2021845.1"/>
    </source>
</evidence>
<evidence type="ECO:0000313" key="3">
    <source>
        <dbReference type="Proteomes" id="UP001232148"/>
    </source>
</evidence>
<name>A0AAD9H3Q4_9PEZI</name>
<protein>
    <submittedName>
        <fullName evidence="2">Uncharacterized protein</fullName>
    </submittedName>
</protein>
<organism evidence="2 3">
    <name type="scientific">Colletotrichum zoysiae</name>
    <dbReference type="NCBI Taxonomy" id="1216348"/>
    <lineage>
        <taxon>Eukaryota</taxon>
        <taxon>Fungi</taxon>
        <taxon>Dikarya</taxon>
        <taxon>Ascomycota</taxon>
        <taxon>Pezizomycotina</taxon>
        <taxon>Sordariomycetes</taxon>
        <taxon>Hypocreomycetidae</taxon>
        <taxon>Glomerellales</taxon>
        <taxon>Glomerellaceae</taxon>
        <taxon>Colletotrichum</taxon>
        <taxon>Colletotrichum graminicola species complex</taxon>
    </lineage>
</organism>
<keyword evidence="1" id="KW-0472">Membrane</keyword>
<keyword evidence="3" id="KW-1185">Reference proteome</keyword>
<reference evidence="2" key="1">
    <citation type="submission" date="2021-06" db="EMBL/GenBank/DDBJ databases">
        <title>Comparative genomics, transcriptomics and evolutionary studies reveal genomic signatures of adaptation to plant cell wall in hemibiotrophic fungi.</title>
        <authorList>
            <consortium name="DOE Joint Genome Institute"/>
            <person name="Baroncelli R."/>
            <person name="Diaz J.F."/>
            <person name="Benocci T."/>
            <person name="Peng M."/>
            <person name="Battaglia E."/>
            <person name="Haridas S."/>
            <person name="Andreopoulos W."/>
            <person name="Labutti K."/>
            <person name="Pangilinan J."/>
            <person name="Floch G.L."/>
            <person name="Makela M.R."/>
            <person name="Henrissat B."/>
            <person name="Grigoriev I.V."/>
            <person name="Crouch J.A."/>
            <person name="De Vries R.P."/>
            <person name="Sukno S.A."/>
            <person name="Thon M.R."/>
        </authorList>
    </citation>
    <scope>NUCLEOTIDE SEQUENCE</scope>
    <source>
        <strain evidence="2">MAFF235873</strain>
    </source>
</reference>
<keyword evidence="1" id="KW-0812">Transmembrane</keyword>
<gene>
    <name evidence="2" type="ORF">LX32DRAFT_646040</name>
</gene>
<proteinExistence type="predicted"/>
<dbReference type="EMBL" id="MU843076">
    <property type="protein sequence ID" value="KAK2021845.1"/>
    <property type="molecule type" value="Genomic_DNA"/>
</dbReference>
<evidence type="ECO:0000256" key="1">
    <source>
        <dbReference type="SAM" id="Phobius"/>
    </source>
</evidence>
<comment type="caution">
    <text evidence="2">The sequence shown here is derived from an EMBL/GenBank/DDBJ whole genome shotgun (WGS) entry which is preliminary data.</text>
</comment>